<comment type="pathway">
    <text evidence="2">Glycan biosynthesis; alginate biosynthesis.</text>
</comment>
<proteinExistence type="inferred from homology"/>
<feature type="transmembrane region" description="Helical" evidence="14">
    <location>
        <begin position="312"/>
        <end position="338"/>
    </location>
</feature>
<accession>A0ABU0FDI9</accession>
<dbReference type="InterPro" id="IPR051085">
    <property type="entry name" value="MB_O-acyltransferase"/>
</dbReference>
<dbReference type="EMBL" id="JAUSVK010000001">
    <property type="protein sequence ID" value="MDQ0392668.1"/>
    <property type="molecule type" value="Genomic_DNA"/>
</dbReference>
<feature type="transmembrane region" description="Helical" evidence="14">
    <location>
        <begin position="399"/>
        <end position="422"/>
    </location>
</feature>
<evidence type="ECO:0000256" key="14">
    <source>
        <dbReference type="SAM" id="Phobius"/>
    </source>
</evidence>
<keyword evidence="16" id="KW-1185">Reference proteome</keyword>
<evidence type="ECO:0000256" key="2">
    <source>
        <dbReference type="ARBA" id="ARBA00005182"/>
    </source>
</evidence>
<dbReference type="InterPro" id="IPR004299">
    <property type="entry name" value="MBOAT_fam"/>
</dbReference>
<evidence type="ECO:0000256" key="3">
    <source>
        <dbReference type="ARBA" id="ARBA00010323"/>
    </source>
</evidence>
<dbReference type="PIRSF" id="PIRSF016636">
    <property type="entry name" value="AlgI_DltB"/>
    <property type="match status" value="1"/>
</dbReference>
<keyword evidence="6 13" id="KW-0808">Transferase</keyword>
<evidence type="ECO:0000256" key="12">
    <source>
        <dbReference type="ARBA" id="ARBA00031030"/>
    </source>
</evidence>
<feature type="transmembrane region" description="Helical" evidence="14">
    <location>
        <begin position="6"/>
        <end position="22"/>
    </location>
</feature>
<comment type="similarity">
    <text evidence="3 13">Belongs to the membrane-bound acyltransferase family.</text>
</comment>
<feature type="transmembrane region" description="Helical" evidence="14">
    <location>
        <begin position="48"/>
        <end position="66"/>
    </location>
</feature>
<evidence type="ECO:0000256" key="8">
    <source>
        <dbReference type="ARBA" id="ARBA00022841"/>
    </source>
</evidence>
<evidence type="ECO:0000256" key="11">
    <source>
        <dbReference type="ARBA" id="ARBA00023315"/>
    </source>
</evidence>
<comment type="caution">
    <text evidence="15">The sequence shown here is derived from an EMBL/GenBank/DDBJ whole genome shotgun (WGS) entry which is preliminary data.</text>
</comment>
<evidence type="ECO:0000256" key="4">
    <source>
        <dbReference type="ARBA" id="ARBA00016084"/>
    </source>
</evidence>
<sequence>MVFSSYGFLFVFMPAFFLIYFLIGSRYRNFVILAGSLIFYALGERWRIAILLVSMGVNFLLGLRIRRGLAVSQHAARRWLVAGVVFNLALLACFKYLGFLEENANEVLRLFGGHDLLPMAGIVLPLGISFFAFQGISYLVDIYRGTIRGTTNLLTFAAYKSMFPQLVAGPIVRYADVAAELADPKADTDAVFAGIGRFIRGLAKKVLIADTLSVTADAIFALSPRELSLETAWLGVAAYTLQIYFDFSGYSDMAIGMGRMMGFKYPENFNHPYVSRSIGEFWRRWHMTLSAWFRDYLYLPLGGNRRGRGRTYLNLVIVFALTGLWHGASWTFVVWGLWHGLFMLVERRFDPGGWPVPGFVRHIYTMLVVMVGWALFRAESAAAAAGMLKAMFGFGPGGAFVWPVATFIDPLVAGALVAGLVFSMPVRAQVAANLPAAWWMPASLAVAGLLLSACGLKVLSGAYSPFLYFRF</sequence>
<dbReference type="InterPro" id="IPR028362">
    <property type="entry name" value="AlgI"/>
</dbReference>
<keyword evidence="10 13" id="KW-0472">Membrane</keyword>
<evidence type="ECO:0000256" key="7">
    <source>
        <dbReference type="ARBA" id="ARBA00022692"/>
    </source>
</evidence>
<evidence type="ECO:0000313" key="15">
    <source>
        <dbReference type="EMBL" id="MDQ0392668.1"/>
    </source>
</evidence>
<evidence type="ECO:0000313" key="16">
    <source>
        <dbReference type="Proteomes" id="UP001237448"/>
    </source>
</evidence>
<feature type="transmembrane region" description="Helical" evidence="14">
    <location>
        <begin position="358"/>
        <end position="378"/>
    </location>
</feature>
<dbReference type="PANTHER" id="PTHR13285">
    <property type="entry name" value="ACYLTRANSFERASE"/>
    <property type="match status" value="1"/>
</dbReference>
<dbReference type="PIRSF" id="PIRSF500217">
    <property type="entry name" value="AlgI"/>
    <property type="match status" value="1"/>
</dbReference>
<evidence type="ECO:0000256" key="9">
    <source>
        <dbReference type="ARBA" id="ARBA00022989"/>
    </source>
</evidence>
<feature type="transmembrane region" description="Helical" evidence="14">
    <location>
        <begin position="442"/>
        <end position="469"/>
    </location>
</feature>
<keyword evidence="9 14" id="KW-1133">Transmembrane helix</keyword>
<gene>
    <name evidence="15" type="ORF">J3R73_002460</name>
</gene>
<evidence type="ECO:0000256" key="5">
    <source>
        <dbReference type="ARBA" id="ARBA00022475"/>
    </source>
</evidence>
<reference evidence="15 16" key="1">
    <citation type="submission" date="2023-07" db="EMBL/GenBank/DDBJ databases">
        <title>Genomic Encyclopedia of Type Strains, Phase IV (KMG-IV): sequencing the most valuable type-strain genomes for metagenomic binning, comparative biology and taxonomic classification.</title>
        <authorList>
            <person name="Goeker M."/>
        </authorList>
    </citation>
    <scope>NUCLEOTIDE SEQUENCE [LARGE SCALE GENOMIC DNA]</scope>
    <source>
        <strain evidence="15 16">DSM 5896</strain>
    </source>
</reference>
<feature type="transmembrane region" description="Helical" evidence="14">
    <location>
        <begin position="117"/>
        <end position="140"/>
    </location>
</feature>
<comment type="subcellular location">
    <subcellularLocation>
        <location evidence="1">Cell membrane</location>
        <topology evidence="1">Multi-pass membrane protein</topology>
    </subcellularLocation>
</comment>
<dbReference type="Pfam" id="PF03062">
    <property type="entry name" value="MBOAT"/>
    <property type="match status" value="1"/>
</dbReference>
<evidence type="ECO:0000256" key="1">
    <source>
        <dbReference type="ARBA" id="ARBA00004651"/>
    </source>
</evidence>
<keyword evidence="11 13" id="KW-0012">Acyltransferase</keyword>
<organism evidence="15 16">
    <name type="scientific">Labrys monachus</name>
    <dbReference type="NCBI Taxonomy" id="217067"/>
    <lineage>
        <taxon>Bacteria</taxon>
        <taxon>Pseudomonadati</taxon>
        <taxon>Pseudomonadota</taxon>
        <taxon>Alphaproteobacteria</taxon>
        <taxon>Hyphomicrobiales</taxon>
        <taxon>Xanthobacteraceae</taxon>
        <taxon>Labrys</taxon>
    </lineage>
</organism>
<evidence type="ECO:0000256" key="13">
    <source>
        <dbReference type="PIRNR" id="PIRNR016636"/>
    </source>
</evidence>
<keyword evidence="8" id="KW-0016">Alginate biosynthesis</keyword>
<dbReference type="RefSeq" id="WP_307426887.1">
    <property type="nucleotide sequence ID" value="NZ_JAUSVK010000001.1"/>
</dbReference>
<keyword evidence="5 13" id="KW-1003">Cell membrane</keyword>
<dbReference type="InterPro" id="IPR024194">
    <property type="entry name" value="Ac/AlaTfrase_AlgI/DltB"/>
</dbReference>
<name>A0ABU0FDI9_9HYPH</name>
<dbReference type="PANTHER" id="PTHR13285:SF23">
    <property type="entry name" value="TEICHOIC ACID D-ALANYLTRANSFERASE"/>
    <property type="match status" value="1"/>
</dbReference>
<protein>
    <recommendedName>
        <fullName evidence="4">Probable alginate O-acetylase AlgI</fullName>
    </recommendedName>
    <alternativeName>
        <fullName evidence="12">Alginate biosynthesis protein AlgI</fullName>
    </alternativeName>
</protein>
<keyword evidence="7 14" id="KW-0812">Transmembrane</keyword>
<evidence type="ECO:0000256" key="6">
    <source>
        <dbReference type="ARBA" id="ARBA00022679"/>
    </source>
</evidence>
<dbReference type="Proteomes" id="UP001237448">
    <property type="component" value="Unassembled WGS sequence"/>
</dbReference>
<evidence type="ECO:0000256" key="10">
    <source>
        <dbReference type="ARBA" id="ARBA00023136"/>
    </source>
</evidence>
<feature type="transmembrane region" description="Helical" evidence="14">
    <location>
        <begin position="78"/>
        <end position="97"/>
    </location>
</feature>